<dbReference type="EMBL" id="CP034248">
    <property type="protein sequence ID" value="AZK45041.1"/>
    <property type="molecule type" value="Genomic_DNA"/>
</dbReference>
<gene>
    <name evidence="2" type="ORF">EIM92_01560</name>
</gene>
<accession>A0A3S8RQ26</accession>
<organism evidence="2 3">
    <name type="scientific">Paenibacillus lentus</name>
    <dbReference type="NCBI Taxonomy" id="1338368"/>
    <lineage>
        <taxon>Bacteria</taxon>
        <taxon>Bacillati</taxon>
        <taxon>Bacillota</taxon>
        <taxon>Bacilli</taxon>
        <taxon>Bacillales</taxon>
        <taxon>Paenibacillaceae</taxon>
        <taxon>Paenibacillus</taxon>
    </lineage>
</organism>
<dbReference type="KEGG" id="plen:EIM92_01560"/>
<feature type="compositionally biased region" description="Basic and acidic residues" evidence="1">
    <location>
        <begin position="138"/>
        <end position="163"/>
    </location>
</feature>
<dbReference type="OrthoDB" id="9816557at2"/>
<evidence type="ECO:0000313" key="2">
    <source>
        <dbReference type="EMBL" id="AZK45041.1"/>
    </source>
</evidence>
<protein>
    <recommendedName>
        <fullName evidence="4">DUF4258 domain-containing protein</fullName>
    </recommendedName>
</protein>
<proteinExistence type="predicted"/>
<sequence length="292" mass="32973">MPEEVLLHWELENIPDYLTEKNWRTNLVIYDVKKSLEWSDELTEDVAMRVLQRRSTDDIVKEMKEKYGISVLHGLAMIYTSYNAEGAGMSLNELFTGYTYKSSEIPYIRGGGFNVRIPNLNRKKPEFKTMTRAELDKFAKSVKDRRSKDDPRNTTVDKPKETPEPPNPSNSAMGTGEIGWSMAKGGGSIGGRRYSEHALERMAPNTPEVRAELTTRANQRATEQGLKPGTKEYNDFMNKQIDPRNIPPSVVEDTIKNGTKTPGNKQGTTVYQSDRVRVVTNANGDVITVIPR</sequence>
<keyword evidence="3" id="KW-1185">Reference proteome</keyword>
<dbReference type="Proteomes" id="UP000273145">
    <property type="component" value="Chromosome"/>
</dbReference>
<reference evidence="2 3" key="1">
    <citation type="submission" date="2018-11" db="EMBL/GenBank/DDBJ databases">
        <title>Genome sequencing of Paenibacillus lentus DSM25539(T).</title>
        <authorList>
            <person name="Kook J.-K."/>
            <person name="Park S.-N."/>
            <person name="Lim Y.K."/>
        </authorList>
    </citation>
    <scope>NUCLEOTIDE SEQUENCE [LARGE SCALE GENOMIC DNA]</scope>
    <source>
        <strain evidence="2 3">DSM 25539</strain>
    </source>
</reference>
<evidence type="ECO:0000313" key="3">
    <source>
        <dbReference type="Proteomes" id="UP000273145"/>
    </source>
</evidence>
<evidence type="ECO:0000256" key="1">
    <source>
        <dbReference type="SAM" id="MobiDB-lite"/>
    </source>
</evidence>
<feature type="region of interest" description="Disordered" evidence="1">
    <location>
        <begin position="138"/>
        <end position="178"/>
    </location>
</feature>
<name>A0A3S8RQ26_9BACL</name>
<evidence type="ECO:0008006" key="4">
    <source>
        <dbReference type="Google" id="ProtNLM"/>
    </source>
</evidence>
<dbReference type="AlphaFoldDB" id="A0A3S8RQ26"/>